<feature type="transmembrane region" description="Helical" evidence="8">
    <location>
        <begin position="21"/>
        <end position="42"/>
    </location>
</feature>
<keyword evidence="5 8" id="KW-0812">Transmembrane</keyword>
<feature type="transmembrane region" description="Helical" evidence="8">
    <location>
        <begin position="212"/>
        <end position="230"/>
    </location>
</feature>
<feature type="transmembrane region" description="Helical" evidence="8">
    <location>
        <begin position="77"/>
        <end position="98"/>
    </location>
</feature>
<gene>
    <name evidence="9" type="ORF">FPZ44_13005</name>
</gene>
<dbReference type="InterPro" id="IPR000522">
    <property type="entry name" value="ABC_transptr_permease_BtuC"/>
</dbReference>
<feature type="transmembrane region" description="Helical" evidence="8">
    <location>
        <begin position="291"/>
        <end position="312"/>
    </location>
</feature>
<comment type="caution">
    <text evidence="9">The sequence shown here is derived from an EMBL/GenBank/DDBJ whole genome shotgun (WGS) entry which is preliminary data.</text>
</comment>
<comment type="subcellular location">
    <subcellularLocation>
        <location evidence="1">Cell membrane</location>
        <topology evidence="1">Multi-pass membrane protein</topology>
    </subcellularLocation>
</comment>
<keyword evidence="3" id="KW-0813">Transport</keyword>
<name>A0A559J1Z8_9BACL</name>
<reference evidence="9 10" key="1">
    <citation type="submission" date="2019-07" db="EMBL/GenBank/DDBJ databases">
        <authorList>
            <person name="Kim J."/>
        </authorList>
    </citation>
    <scope>NUCLEOTIDE SEQUENCE [LARGE SCALE GENOMIC DNA]</scope>
    <source>
        <strain evidence="9 10">N4</strain>
    </source>
</reference>
<dbReference type="CDD" id="cd06550">
    <property type="entry name" value="TM_ABC_iron-siderophores_like"/>
    <property type="match status" value="1"/>
</dbReference>
<dbReference type="GO" id="GO:0005886">
    <property type="term" value="C:plasma membrane"/>
    <property type="evidence" value="ECO:0007669"/>
    <property type="project" value="UniProtKB-SubCell"/>
</dbReference>
<feature type="transmembrane region" description="Helical" evidence="8">
    <location>
        <begin position="250"/>
        <end position="279"/>
    </location>
</feature>
<dbReference type="EMBL" id="VNJK01000001">
    <property type="protein sequence ID" value="TVX93891.1"/>
    <property type="molecule type" value="Genomic_DNA"/>
</dbReference>
<dbReference type="OrthoDB" id="9811721at2"/>
<keyword evidence="6 8" id="KW-1133">Transmembrane helix</keyword>
<comment type="similarity">
    <text evidence="2">Belongs to the binding-protein-dependent transport system permease family. FecCD subfamily.</text>
</comment>
<dbReference type="PANTHER" id="PTHR30472:SF24">
    <property type="entry name" value="FERRIC ENTEROBACTIN TRANSPORT SYSTEM PERMEASE PROTEIN FEPG"/>
    <property type="match status" value="1"/>
</dbReference>
<evidence type="ECO:0000256" key="6">
    <source>
        <dbReference type="ARBA" id="ARBA00022989"/>
    </source>
</evidence>
<dbReference type="GO" id="GO:0022857">
    <property type="term" value="F:transmembrane transporter activity"/>
    <property type="evidence" value="ECO:0007669"/>
    <property type="project" value="InterPro"/>
</dbReference>
<dbReference type="RefSeq" id="WP_144990817.1">
    <property type="nucleotide sequence ID" value="NZ_VNJK01000001.1"/>
</dbReference>
<evidence type="ECO:0000256" key="7">
    <source>
        <dbReference type="ARBA" id="ARBA00023136"/>
    </source>
</evidence>
<dbReference type="Gene3D" id="1.10.3470.10">
    <property type="entry name" value="ABC transporter involved in vitamin B12 uptake, BtuC"/>
    <property type="match status" value="1"/>
</dbReference>
<evidence type="ECO:0000313" key="10">
    <source>
        <dbReference type="Proteomes" id="UP000318102"/>
    </source>
</evidence>
<feature type="transmembrane region" description="Helical" evidence="8">
    <location>
        <begin position="324"/>
        <end position="341"/>
    </location>
</feature>
<feature type="transmembrane region" description="Helical" evidence="8">
    <location>
        <begin position="107"/>
        <end position="125"/>
    </location>
</feature>
<dbReference type="FunFam" id="1.10.3470.10:FF:000001">
    <property type="entry name" value="Vitamin B12 ABC transporter permease BtuC"/>
    <property type="match status" value="1"/>
</dbReference>
<evidence type="ECO:0000256" key="2">
    <source>
        <dbReference type="ARBA" id="ARBA00007935"/>
    </source>
</evidence>
<evidence type="ECO:0000256" key="3">
    <source>
        <dbReference type="ARBA" id="ARBA00022448"/>
    </source>
</evidence>
<accession>A0A559J1Z8</accession>
<sequence length="347" mass="37212">MKYITLRGKSSRFSFQIHARGLIITIIAMLSLFVLSLASISYGSMYIPMKDVFSVLILGVDNPTYEMVVMNLRLPRLLMALMIGASLGVAGLMLQAVIRNPLASPELLGVNGGGSAAAVTFITLTSGSLSIHWLPLVAISGALITAILIYLFAWKDGISPYRLILIGLGISTAAGSITMYMLVAGPSFLATQIITWMTGSVYGLSMDYVWTLLPWFVVFMSLSFFMTRHLNAQVLGDATASSVGQSVERYRLLILFISVALAGSAVGMSGPIAFVGLIAPHIARSLIGPMHGWLIPLSASIGGMLLVGADYIGRLLFQPTEIPAGVFTAVLGAPFFIYLLLQNRKQL</sequence>
<keyword evidence="10" id="KW-1185">Reference proteome</keyword>
<organism evidence="9 10">
    <name type="scientific">Paenibacillus agilis</name>
    <dbReference type="NCBI Taxonomy" id="3020863"/>
    <lineage>
        <taxon>Bacteria</taxon>
        <taxon>Bacillati</taxon>
        <taxon>Bacillota</taxon>
        <taxon>Bacilli</taxon>
        <taxon>Bacillales</taxon>
        <taxon>Paenibacillaceae</taxon>
        <taxon>Paenibacillus</taxon>
    </lineage>
</organism>
<evidence type="ECO:0000256" key="1">
    <source>
        <dbReference type="ARBA" id="ARBA00004651"/>
    </source>
</evidence>
<proteinExistence type="inferred from homology"/>
<dbReference type="SUPFAM" id="SSF81345">
    <property type="entry name" value="ABC transporter involved in vitamin B12 uptake, BtuC"/>
    <property type="match status" value="1"/>
</dbReference>
<dbReference type="GO" id="GO:0033214">
    <property type="term" value="P:siderophore-iron import into cell"/>
    <property type="evidence" value="ECO:0007669"/>
    <property type="project" value="TreeGrafter"/>
</dbReference>
<dbReference type="Proteomes" id="UP000318102">
    <property type="component" value="Unassembled WGS sequence"/>
</dbReference>
<evidence type="ECO:0000256" key="4">
    <source>
        <dbReference type="ARBA" id="ARBA00022475"/>
    </source>
</evidence>
<evidence type="ECO:0000256" key="8">
    <source>
        <dbReference type="SAM" id="Phobius"/>
    </source>
</evidence>
<keyword evidence="7 8" id="KW-0472">Membrane</keyword>
<dbReference type="InterPro" id="IPR037294">
    <property type="entry name" value="ABC_BtuC-like"/>
</dbReference>
<evidence type="ECO:0000256" key="5">
    <source>
        <dbReference type="ARBA" id="ARBA00022692"/>
    </source>
</evidence>
<dbReference type="AlphaFoldDB" id="A0A559J1Z8"/>
<feature type="transmembrane region" description="Helical" evidence="8">
    <location>
        <begin position="131"/>
        <end position="151"/>
    </location>
</feature>
<evidence type="ECO:0000313" key="9">
    <source>
        <dbReference type="EMBL" id="TVX93891.1"/>
    </source>
</evidence>
<protein>
    <submittedName>
        <fullName evidence="9">Iron ABC transporter permease</fullName>
    </submittedName>
</protein>
<feature type="transmembrane region" description="Helical" evidence="8">
    <location>
        <begin position="163"/>
        <end position="182"/>
    </location>
</feature>
<dbReference type="PANTHER" id="PTHR30472">
    <property type="entry name" value="FERRIC ENTEROBACTIN TRANSPORT SYSTEM PERMEASE PROTEIN"/>
    <property type="match status" value="1"/>
</dbReference>
<keyword evidence="4" id="KW-1003">Cell membrane</keyword>
<dbReference type="Pfam" id="PF01032">
    <property type="entry name" value="FecCD"/>
    <property type="match status" value="1"/>
</dbReference>